<gene>
    <name evidence="3" type="ORF">E2562_013265</name>
</gene>
<dbReference type="EMBL" id="SPHZ02000007">
    <property type="protein sequence ID" value="KAF0906873.1"/>
    <property type="molecule type" value="Genomic_DNA"/>
</dbReference>
<sequence>MADVPTGMQGASTLGIYGQSDLCSQKTADAVKGRTVEEVKQLLGIVDVGMSPEEELNLQHNNEVGDRAWRGRKRREPVQDCNWDQAKLGAHLEVRGVCTFSTLSASQARRLAELAPLFAWDLPAIESPDIYDIVQDYRITVRGFTNPATGELLDRDGLAQNVDAIFGVMVPDLDTLRHLARAAIDLRMNDLFTDCFKKLLEFLQNAPGHLAFEGKQQPILIYK</sequence>
<evidence type="ECO:0000313" key="3">
    <source>
        <dbReference type="EMBL" id="KAF0906873.1"/>
    </source>
</evidence>
<evidence type="ECO:0000259" key="2">
    <source>
        <dbReference type="Pfam" id="PF01466"/>
    </source>
</evidence>
<protein>
    <recommendedName>
        <fullName evidence="2">SKP1 component dimerisation domain-containing protein</fullName>
    </recommendedName>
</protein>
<dbReference type="InterPro" id="IPR016072">
    <property type="entry name" value="Skp1_comp_dimer"/>
</dbReference>
<dbReference type="OrthoDB" id="612506at2759"/>
<feature type="domain" description="SKP1 component dimerisation" evidence="2">
    <location>
        <begin position="21"/>
        <end position="63"/>
    </location>
</feature>
<evidence type="ECO:0000313" key="4">
    <source>
        <dbReference type="Proteomes" id="UP000479710"/>
    </source>
</evidence>
<dbReference type="Proteomes" id="UP000479710">
    <property type="component" value="Unassembled WGS sequence"/>
</dbReference>
<dbReference type="AlphaFoldDB" id="A0A6G1D560"/>
<comment type="pathway">
    <text evidence="1">Protein modification; protein ubiquitination.</text>
</comment>
<dbReference type="Gene3D" id="3.30.710.10">
    <property type="entry name" value="Potassium Channel Kv1.1, Chain A"/>
    <property type="match status" value="1"/>
</dbReference>
<dbReference type="Pfam" id="PF01466">
    <property type="entry name" value="Skp1"/>
    <property type="match status" value="1"/>
</dbReference>
<reference evidence="3 4" key="1">
    <citation type="submission" date="2019-11" db="EMBL/GenBank/DDBJ databases">
        <title>Whole genome sequence of Oryza granulata.</title>
        <authorList>
            <person name="Li W."/>
        </authorList>
    </citation>
    <scope>NUCLEOTIDE SEQUENCE [LARGE SCALE GENOMIC DNA]</scope>
    <source>
        <strain evidence="4">cv. Menghai</strain>
        <tissue evidence="3">Leaf</tissue>
    </source>
</reference>
<comment type="caution">
    <text evidence="3">The sequence shown here is derived from an EMBL/GenBank/DDBJ whole genome shotgun (WGS) entry which is preliminary data.</text>
</comment>
<dbReference type="SUPFAM" id="SSF81382">
    <property type="entry name" value="Skp1 dimerisation domain-like"/>
    <property type="match status" value="1"/>
</dbReference>
<accession>A0A6G1D560</accession>
<dbReference type="InterPro" id="IPR036296">
    <property type="entry name" value="SKP1-like_dim_sf"/>
</dbReference>
<keyword evidence="4" id="KW-1185">Reference proteome</keyword>
<dbReference type="InterPro" id="IPR011333">
    <property type="entry name" value="SKP1/BTB/POZ_sf"/>
</dbReference>
<evidence type="ECO:0000256" key="1">
    <source>
        <dbReference type="ARBA" id="ARBA00004906"/>
    </source>
</evidence>
<organism evidence="3 4">
    <name type="scientific">Oryza meyeriana var. granulata</name>
    <dbReference type="NCBI Taxonomy" id="110450"/>
    <lineage>
        <taxon>Eukaryota</taxon>
        <taxon>Viridiplantae</taxon>
        <taxon>Streptophyta</taxon>
        <taxon>Embryophyta</taxon>
        <taxon>Tracheophyta</taxon>
        <taxon>Spermatophyta</taxon>
        <taxon>Magnoliopsida</taxon>
        <taxon>Liliopsida</taxon>
        <taxon>Poales</taxon>
        <taxon>Poaceae</taxon>
        <taxon>BOP clade</taxon>
        <taxon>Oryzoideae</taxon>
        <taxon>Oryzeae</taxon>
        <taxon>Oryzinae</taxon>
        <taxon>Oryza</taxon>
        <taxon>Oryza meyeriana</taxon>
    </lineage>
</organism>
<proteinExistence type="predicted"/>
<name>A0A6G1D560_9ORYZ</name>
<dbReference type="GO" id="GO:0006511">
    <property type="term" value="P:ubiquitin-dependent protein catabolic process"/>
    <property type="evidence" value="ECO:0007669"/>
    <property type="project" value="InterPro"/>
</dbReference>